<gene>
    <name evidence="2" type="ORF">FE784_05645</name>
</gene>
<evidence type="ECO:0000256" key="1">
    <source>
        <dbReference type="SAM" id="Phobius"/>
    </source>
</evidence>
<organism evidence="2 3">
    <name type="scientific">Paenibacillus hemerocallicola</name>
    <dbReference type="NCBI Taxonomy" id="1172614"/>
    <lineage>
        <taxon>Bacteria</taxon>
        <taxon>Bacillati</taxon>
        <taxon>Bacillota</taxon>
        <taxon>Bacilli</taxon>
        <taxon>Bacillales</taxon>
        <taxon>Paenibacillaceae</taxon>
        <taxon>Paenibacillus</taxon>
    </lineage>
</organism>
<keyword evidence="1" id="KW-0812">Transmembrane</keyword>
<evidence type="ECO:0000313" key="3">
    <source>
        <dbReference type="Proteomes" id="UP000307943"/>
    </source>
</evidence>
<protein>
    <recommendedName>
        <fullName evidence="4">DUF3939 domain-containing protein</fullName>
    </recommendedName>
</protein>
<name>A0A5C4TG62_9BACL</name>
<proteinExistence type="predicted"/>
<evidence type="ECO:0008006" key="4">
    <source>
        <dbReference type="Google" id="ProtNLM"/>
    </source>
</evidence>
<sequence>MLALARCREALVRYGSEASRIFRKGERRLAGRVAGIVALAALLPVLSGCMYPKEMRKENQVTATESILVVQNAVDRYKEKNGILPIKNSEMSTPIYEKYVLDMKKLTHGPYLGQVPGTAFEMGGSNLFVLVNPDVKPEVKLLDLTGYQKTGDIQKWVDEYAKANNGAIPKGNPAGQDVFRLDFDKLGKKAAQTESMYSRTYLSYLVSADGTVAIDYAPEIMQAMQRKGMKTADASTDLRTLLVAESPYVPAKSFPYYWLDNEPKPSAR</sequence>
<reference evidence="2 3" key="1">
    <citation type="submission" date="2019-05" db="EMBL/GenBank/DDBJ databases">
        <title>We sequenced the genome of Paenibacillus hemerocallicola KCTC 33185 for further insight into its adaptation and study the phylogeny of Paenibacillus.</title>
        <authorList>
            <person name="Narsing Rao M.P."/>
        </authorList>
    </citation>
    <scope>NUCLEOTIDE SEQUENCE [LARGE SCALE GENOMIC DNA]</scope>
    <source>
        <strain evidence="2 3">KCTC 33185</strain>
    </source>
</reference>
<dbReference type="Proteomes" id="UP000307943">
    <property type="component" value="Unassembled WGS sequence"/>
</dbReference>
<accession>A0A5C4TG62</accession>
<keyword evidence="1" id="KW-1133">Transmembrane helix</keyword>
<dbReference type="EMBL" id="VDCQ01000005">
    <property type="protein sequence ID" value="TNJ67439.1"/>
    <property type="molecule type" value="Genomic_DNA"/>
</dbReference>
<dbReference type="OrthoDB" id="2449131at2"/>
<keyword evidence="3" id="KW-1185">Reference proteome</keyword>
<evidence type="ECO:0000313" key="2">
    <source>
        <dbReference type="EMBL" id="TNJ67439.1"/>
    </source>
</evidence>
<comment type="caution">
    <text evidence="2">The sequence shown here is derived from an EMBL/GenBank/DDBJ whole genome shotgun (WGS) entry which is preliminary data.</text>
</comment>
<feature type="transmembrane region" description="Helical" evidence="1">
    <location>
        <begin position="29"/>
        <end position="47"/>
    </location>
</feature>
<keyword evidence="1" id="KW-0472">Membrane</keyword>
<dbReference type="AlphaFoldDB" id="A0A5C4TG62"/>